<gene>
    <name evidence="1" type="ORF">SAMN05444380_10271</name>
</gene>
<evidence type="ECO:0000313" key="2">
    <source>
        <dbReference type="Proteomes" id="UP000181976"/>
    </source>
</evidence>
<sequence length="179" mass="20314">MKKTIAIYVDTDSMIRFFKDDPAYGTGNKPYNADSFYSMDAPEVLFRGQHILQLEANCQYKIELKASSGKLQLTPIKYDKSFSKAPEGDMIFSMISDKTPTLEEWGQIIDLKNTKYEYTVDGLLLVKQGADGFFSVNTVQKITCFKNLKYSFLFKIAGTDKIGFIDPFISNRSEDDGKD</sequence>
<keyword evidence="2" id="KW-1185">Reference proteome</keyword>
<reference evidence="1 2" key="1">
    <citation type="submission" date="2016-10" db="EMBL/GenBank/DDBJ databases">
        <authorList>
            <person name="de Groot N.N."/>
        </authorList>
    </citation>
    <scope>NUCLEOTIDE SEQUENCE [LARGE SCALE GENOMIC DNA]</scope>
    <source>
        <strain evidence="1 2">DSM 19012</strain>
    </source>
</reference>
<proteinExistence type="predicted"/>
<organism evidence="1 2">
    <name type="scientific">Thermophagus xiamenensis</name>
    <dbReference type="NCBI Taxonomy" id="385682"/>
    <lineage>
        <taxon>Bacteria</taxon>
        <taxon>Pseudomonadati</taxon>
        <taxon>Bacteroidota</taxon>
        <taxon>Bacteroidia</taxon>
        <taxon>Marinilabiliales</taxon>
        <taxon>Marinilabiliaceae</taxon>
        <taxon>Thermophagus</taxon>
    </lineage>
</organism>
<accession>A0A1I1V8G4</accession>
<protein>
    <submittedName>
        <fullName evidence="1">Uncharacterized protein</fullName>
    </submittedName>
</protein>
<dbReference type="EMBL" id="FONA01000002">
    <property type="protein sequence ID" value="SFD79194.1"/>
    <property type="molecule type" value="Genomic_DNA"/>
</dbReference>
<dbReference type="Proteomes" id="UP000181976">
    <property type="component" value="Unassembled WGS sequence"/>
</dbReference>
<dbReference type="eggNOG" id="ENOG50300KA">
    <property type="taxonomic scope" value="Bacteria"/>
</dbReference>
<dbReference type="AlphaFoldDB" id="A0A1I1V8G4"/>
<dbReference type="RefSeq" id="WP_010527951.1">
    <property type="nucleotide sequence ID" value="NZ_AFSL01000065.1"/>
</dbReference>
<dbReference type="InParanoid" id="A0A1I1V8G4"/>
<evidence type="ECO:0000313" key="1">
    <source>
        <dbReference type="EMBL" id="SFD79194.1"/>
    </source>
</evidence>
<dbReference type="STRING" id="385682.SAMN05444380_10271"/>
<name>A0A1I1V8G4_9BACT</name>
<dbReference type="OrthoDB" id="1121835at2"/>